<proteinExistence type="predicted"/>
<dbReference type="EMBL" id="QWGR01000007">
    <property type="protein sequence ID" value="RIJ47710.1"/>
    <property type="molecule type" value="Genomic_DNA"/>
</dbReference>
<accession>A0A399SUN8</accession>
<evidence type="ECO:0000313" key="2">
    <source>
        <dbReference type="Proteomes" id="UP000265926"/>
    </source>
</evidence>
<dbReference type="Proteomes" id="UP000265926">
    <property type="component" value="Unassembled WGS sequence"/>
</dbReference>
<keyword evidence="2" id="KW-1185">Reference proteome</keyword>
<name>A0A399SUN8_9BACT</name>
<organism evidence="1 2">
    <name type="scientific">Maribellus luteus</name>
    <dbReference type="NCBI Taxonomy" id="2305463"/>
    <lineage>
        <taxon>Bacteria</taxon>
        <taxon>Pseudomonadati</taxon>
        <taxon>Bacteroidota</taxon>
        <taxon>Bacteroidia</taxon>
        <taxon>Marinilabiliales</taxon>
        <taxon>Prolixibacteraceae</taxon>
        <taxon>Maribellus</taxon>
    </lineage>
</organism>
<dbReference type="AlphaFoldDB" id="A0A399SUN8"/>
<comment type="caution">
    <text evidence="1">The sequence shown here is derived from an EMBL/GenBank/DDBJ whole genome shotgun (WGS) entry which is preliminary data.</text>
</comment>
<gene>
    <name evidence="1" type="ORF">D1614_14115</name>
</gene>
<evidence type="ECO:0008006" key="3">
    <source>
        <dbReference type="Google" id="ProtNLM"/>
    </source>
</evidence>
<evidence type="ECO:0000313" key="1">
    <source>
        <dbReference type="EMBL" id="RIJ47710.1"/>
    </source>
</evidence>
<reference evidence="1 2" key="1">
    <citation type="submission" date="2018-08" db="EMBL/GenBank/DDBJ databases">
        <title>Pallidiluteibacterium maritimus gen. nov., sp. nov., isolated from coastal sediment.</title>
        <authorList>
            <person name="Zhou L.Y."/>
        </authorList>
    </citation>
    <scope>NUCLEOTIDE SEQUENCE [LARGE SCALE GENOMIC DNA]</scope>
    <source>
        <strain evidence="1 2">XSD2</strain>
    </source>
</reference>
<protein>
    <recommendedName>
        <fullName evidence="3">VCBS repeat-containing protein</fullName>
    </recommendedName>
</protein>
<sequence length="141" mass="15912">MFAQDIEFQKKSLECDFENVIHFSIDESIIADFNGDGINDTAVFRKENKTSGIIIKHGQTEETVSLGFGKDFAHLTDFNWVDFWGLVKDSTTYEMVFNETDILGDTIISLKNPSIVVRKEEAGGGVITLKNGIYIWIHQSD</sequence>